<accession>A0A0J6CUU5</accession>
<evidence type="ECO:0000259" key="1">
    <source>
        <dbReference type="PROSITE" id="PS50801"/>
    </source>
</evidence>
<dbReference type="CDD" id="cd00130">
    <property type="entry name" value="PAS"/>
    <property type="match status" value="1"/>
</dbReference>
<dbReference type="CDD" id="cd07041">
    <property type="entry name" value="STAS_RsbR_RsbS_like"/>
    <property type="match status" value="1"/>
</dbReference>
<dbReference type="InterPro" id="IPR000014">
    <property type="entry name" value="PAS"/>
</dbReference>
<organism evidence="2 3">
    <name type="scientific">Guptibacillus hwajinpoensis</name>
    <dbReference type="NCBI Taxonomy" id="208199"/>
    <lineage>
        <taxon>Bacteria</taxon>
        <taxon>Bacillati</taxon>
        <taxon>Bacillota</taxon>
        <taxon>Bacilli</taxon>
        <taxon>Bacillales</taxon>
        <taxon>Guptibacillaceae</taxon>
        <taxon>Guptibacillus</taxon>
    </lineage>
</organism>
<dbReference type="PANTHER" id="PTHR33745:SF8">
    <property type="entry name" value="BLUE-LIGHT PHOTORECEPTOR"/>
    <property type="match status" value="1"/>
</dbReference>
<dbReference type="Gene3D" id="3.30.750.24">
    <property type="entry name" value="STAS domain"/>
    <property type="match status" value="1"/>
</dbReference>
<dbReference type="PANTHER" id="PTHR33745">
    <property type="entry name" value="RSBT ANTAGONIST PROTEIN RSBS-RELATED"/>
    <property type="match status" value="1"/>
</dbReference>
<dbReference type="Pfam" id="PF13426">
    <property type="entry name" value="PAS_9"/>
    <property type="match status" value="1"/>
</dbReference>
<dbReference type="OrthoDB" id="2835068at2"/>
<dbReference type="SUPFAM" id="SSF52091">
    <property type="entry name" value="SpoIIaa-like"/>
    <property type="match status" value="1"/>
</dbReference>
<sequence>MTETTFFSHAETTRVLNSLGDNIFVCDLSYNIVWFNEPAEALLQSMMTYLDMGEPSELIGRSIDNFHTDPSHQRNLLQHRLPHESTITLFDRFVANIVISEYYGESGNKIGYLLVWRDVTEEQKEFEENKKLVNELSTAIIPTVIDNAILIPLIGTMNDDRSEKLIESVLNYCAANSTDYVLMDFSGLTEMGQSSAHKLCETMTKSLRLMGVTVVYVGITKRIVQWFIHINLDPTIPTFATFRQGINHVVNLEGYSLVKVDE</sequence>
<dbReference type="Proteomes" id="UP000035996">
    <property type="component" value="Unassembled WGS sequence"/>
</dbReference>
<dbReference type="InterPro" id="IPR002645">
    <property type="entry name" value="STAS_dom"/>
</dbReference>
<dbReference type="InterPro" id="IPR051932">
    <property type="entry name" value="Bact_StressResp_Reg"/>
</dbReference>
<gene>
    <name evidence="2" type="ORF">AB986_20735</name>
</gene>
<dbReference type="InterPro" id="IPR036513">
    <property type="entry name" value="STAS_dom_sf"/>
</dbReference>
<evidence type="ECO:0000313" key="2">
    <source>
        <dbReference type="EMBL" id="KMM35879.1"/>
    </source>
</evidence>
<protein>
    <recommendedName>
        <fullName evidence="1">STAS domain-containing protein</fullName>
    </recommendedName>
</protein>
<proteinExistence type="predicted"/>
<dbReference type="Pfam" id="PF01740">
    <property type="entry name" value="STAS"/>
    <property type="match status" value="1"/>
</dbReference>
<comment type="caution">
    <text evidence="2">The sequence shown here is derived from an EMBL/GenBank/DDBJ whole genome shotgun (WGS) entry which is preliminary data.</text>
</comment>
<reference evidence="2" key="1">
    <citation type="submission" date="2015-06" db="EMBL/GenBank/DDBJ databases">
        <authorList>
            <person name="Liu B."/>
            <person name="Wang J."/>
            <person name="Zhu Y."/>
            <person name="Liu G."/>
            <person name="Chen Q."/>
            <person name="Zheng C."/>
            <person name="Che J."/>
            <person name="Ge C."/>
            <person name="Shi H."/>
            <person name="Pan Z."/>
            <person name="Liu X."/>
        </authorList>
    </citation>
    <scope>NUCLEOTIDE SEQUENCE [LARGE SCALE GENOMIC DNA]</scope>
    <source>
        <strain evidence="2">DSM 16346</strain>
    </source>
</reference>
<name>A0A0J6CUU5_9BACL</name>
<dbReference type="AlphaFoldDB" id="A0A0J6CUU5"/>
<dbReference type="Gene3D" id="3.30.450.20">
    <property type="entry name" value="PAS domain"/>
    <property type="match status" value="1"/>
</dbReference>
<dbReference type="PROSITE" id="PS50801">
    <property type="entry name" value="STAS"/>
    <property type="match status" value="1"/>
</dbReference>
<dbReference type="SUPFAM" id="SSF55785">
    <property type="entry name" value="PYP-like sensor domain (PAS domain)"/>
    <property type="match status" value="1"/>
</dbReference>
<feature type="domain" description="STAS" evidence="1">
    <location>
        <begin position="138"/>
        <end position="249"/>
    </location>
</feature>
<evidence type="ECO:0000313" key="3">
    <source>
        <dbReference type="Proteomes" id="UP000035996"/>
    </source>
</evidence>
<keyword evidence="3" id="KW-1185">Reference proteome</keyword>
<dbReference type="EMBL" id="LELK01000015">
    <property type="protein sequence ID" value="KMM35879.1"/>
    <property type="molecule type" value="Genomic_DNA"/>
</dbReference>
<dbReference type="InterPro" id="IPR035965">
    <property type="entry name" value="PAS-like_dom_sf"/>
</dbReference>
<dbReference type="RefSeq" id="WP_048313575.1">
    <property type="nucleotide sequence ID" value="NZ_CP119526.1"/>
</dbReference>
<dbReference type="STRING" id="157733.AB986_20735"/>